<name>A0A1F5P9U3_9BACT</name>
<organism evidence="6 7">
    <name type="scientific">Candidatus Doudnabacteria bacterium RIFCSPHIGHO2_02_FULL_46_11</name>
    <dbReference type="NCBI Taxonomy" id="1817832"/>
    <lineage>
        <taxon>Bacteria</taxon>
        <taxon>Candidatus Doudnaibacteriota</taxon>
    </lineage>
</organism>
<evidence type="ECO:0000256" key="2">
    <source>
        <dbReference type="ARBA" id="ARBA00009840"/>
    </source>
</evidence>
<gene>
    <name evidence="6" type="ORF">A3J48_01900</name>
</gene>
<evidence type="ECO:0008006" key="8">
    <source>
        <dbReference type="Google" id="ProtNLM"/>
    </source>
</evidence>
<dbReference type="PANTHER" id="PTHR30563">
    <property type="entry name" value="DNA RECOMBINATION PROTEIN RMUC"/>
    <property type="match status" value="1"/>
</dbReference>
<comment type="similarity">
    <text evidence="2">Belongs to the RmuC family.</text>
</comment>
<evidence type="ECO:0000313" key="6">
    <source>
        <dbReference type="EMBL" id="OGE86673.1"/>
    </source>
</evidence>
<dbReference type="InterPro" id="IPR003798">
    <property type="entry name" value="DNA_recombination_RmuC"/>
</dbReference>
<dbReference type="STRING" id="1817832.A3J48_01900"/>
<dbReference type="PANTHER" id="PTHR30563:SF0">
    <property type="entry name" value="DNA RECOMBINATION PROTEIN RMUC"/>
    <property type="match status" value="1"/>
</dbReference>
<sequence>MSNEILLILGVIIVSFAGLAFFVHKKFEGESRDSEAIKMVTEWMKEMRGSLENRLDKNTTELNTRLDKAAALIGGLQKELGSVNEFNRSMRDFLSAPKTRGNFSETMLEQLLSQHLPHSSFKMQYKFKSGETVDAMIELDGRILCIDSKFPLENFNAIHSAATDTDRIVYEKSFVRDVKKHIDDIAKKYILPQERTYDFALMYVPSEAVYYEILRNDAVMEHARIKQISLVSPQAMYYYIHIVAQALKGQKVNAMAMEVMKYFSAIKTEAGKFGRELDVLSRHITNAKSSLDGVNNSFGKLNEKVERASELQAIETKVIEESLPGSSDKILEN</sequence>
<evidence type="ECO:0000256" key="5">
    <source>
        <dbReference type="SAM" id="Phobius"/>
    </source>
</evidence>
<proteinExistence type="inferred from homology"/>
<keyword evidence="5" id="KW-0472">Membrane</keyword>
<dbReference type="AlphaFoldDB" id="A0A1F5P9U3"/>
<feature type="transmembrane region" description="Helical" evidence="5">
    <location>
        <begin position="6"/>
        <end position="23"/>
    </location>
</feature>
<keyword evidence="5" id="KW-1133">Transmembrane helix</keyword>
<dbReference type="Proteomes" id="UP000176786">
    <property type="component" value="Unassembled WGS sequence"/>
</dbReference>
<evidence type="ECO:0000256" key="4">
    <source>
        <dbReference type="ARBA" id="ARBA00023172"/>
    </source>
</evidence>
<dbReference type="Pfam" id="PF02646">
    <property type="entry name" value="RmuC"/>
    <property type="match status" value="1"/>
</dbReference>
<dbReference type="EMBL" id="MFES01000001">
    <property type="protein sequence ID" value="OGE86673.1"/>
    <property type="molecule type" value="Genomic_DNA"/>
</dbReference>
<protein>
    <recommendedName>
        <fullName evidence="8">DNA recombination protein RmuC</fullName>
    </recommendedName>
</protein>
<evidence type="ECO:0000256" key="1">
    <source>
        <dbReference type="ARBA" id="ARBA00003416"/>
    </source>
</evidence>
<evidence type="ECO:0000256" key="3">
    <source>
        <dbReference type="ARBA" id="ARBA00023054"/>
    </source>
</evidence>
<keyword evidence="3" id="KW-0175">Coiled coil</keyword>
<reference evidence="6 7" key="1">
    <citation type="journal article" date="2016" name="Nat. Commun.">
        <title>Thousands of microbial genomes shed light on interconnected biogeochemical processes in an aquifer system.</title>
        <authorList>
            <person name="Anantharaman K."/>
            <person name="Brown C.T."/>
            <person name="Hug L.A."/>
            <person name="Sharon I."/>
            <person name="Castelle C.J."/>
            <person name="Probst A.J."/>
            <person name="Thomas B.C."/>
            <person name="Singh A."/>
            <person name="Wilkins M.J."/>
            <person name="Karaoz U."/>
            <person name="Brodie E.L."/>
            <person name="Williams K.H."/>
            <person name="Hubbard S.S."/>
            <person name="Banfield J.F."/>
        </authorList>
    </citation>
    <scope>NUCLEOTIDE SEQUENCE [LARGE SCALE GENOMIC DNA]</scope>
</reference>
<keyword evidence="5" id="KW-0812">Transmembrane</keyword>
<keyword evidence="4" id="KW-0233">DNA recombination</keyword>
<dbReference type="GO" id="GO:0006310">
    <property type="term" value="P:DNA recombination"/>
    <property type="evidence" value="ECO:0007669"/>
    <property type="project" value="UniProtKB-KW"/>
</dbReference>
<evidence type="ECO:0000313" key="7">
    <source>
        <dbReference type="Proteomes" id="UP000176786"/>
    </source>
</evidence>
<accession>A0A1F5P9U3</accession>
<comment type="function">
    <text evidence="1">Involved in DNA recombination.</text>
</comment>
<comment type="caution">
    <text evidence="6">The sequence shown here is derived from an EMBL/GenBank/DDBJ whole genome shotgun (WGS) entry which is preliminary data.</text>
</comment>